<dbReference type="AlphaFoldDB" id="A0A7W7ZK17"/>
<dbReference type="PROSITE" id="PS50943">
    <property type="entry name" value="HTH_CROC1"/>
    <property type="match status" value="1"/>
</dbReference>
<dbReference type="SUPFAM" id="SSF47413">
    <property type="entry name" value="lambda repressor-like DNA-binding domains"/>
    <property type="match status" value="1"/>
</dbReference>
<accession>A0A7W7ZK17</accession>
<dbReference type="EMBL" id="JACHIP010000039">
    <property type="protein sequence ID" value="MBB5061365.1"/>
    <property type="molecule type" value="Genomic_DNA"/>
</dbReference>
<evidence type="ECO:0000313" key="2">
    <source>
        <dbReference type="EMBL" id="MBB5061365.1"/>
    </source>
</evidence>
<proteinExistence type="predicted"/>
<dbReference type="CDD" id="cd00093">
    <property type="entry name" value="HTH_XRE"/>
    <property type="match status" value="1"/>
</dbReference>
<dbReference type="InterPro" id="IPR010982">
    <property type="entry name" value="Lambda_DNA-bd_dom_sf"/>
</dbReference>
<evidence type="ECO:0000259" key="1">
    <source>
        <dbReference type="PROSITE" id="PS50943"/>
    </source>
</evidence>
<dbReference type="GO" id="GO:0003677">
    <property type="term" value="F:DNA binding"/>
    <property type="evidence" value="ECO:0007669"/>
    <property type="project" value="InterPro"/>
</dbReference>
<name>A0A7W7ZK17_9BACT</name>
<feature type="domain" description="HTH cro/C1-type" evidence="1">
    <location>
        <begin position="29"/>
        <end position="72"/>
    </location>
</feature>
<sequence length="98" mass="10780">ERVKREALAEYAEMERIGVGVIRVARQQTQVAVAEQMHVPQSAVSRLENQNDCLLSTLRKYVGALGGTLEMRAVFPDGAVELDGLMRMPVAAEEQPSL</sequence>
<dbReference type="Gene3D" id="1.10.260.40">
    <property type="entry name" value="lambda repressor-like DNA-binding domains"/>
    <property type="match status" value="1"/>
</dbReference>
<feature type="non-terminal residue" evidence="2">
    <location>
        <position position="1"/>
    </location>
</feature>
<organism evidence="2 3">
    <name type="scientific">Granulicella aggregans</name>
    <dbReference type="NCBI Taxonomy" id="474949"/>
    <lineage>
        <taxon>Bacteria</taxon>
        <taxon>Pseudomonadati</taxon>
        <taxon>Acidobacteriota</taxon>
        <taxon>Terriglobia</taxon>
        <taxon>Terriglobales</taxon>
        <taxon>Acidobacteriaceae</taxon>
        <taxon>Granulicella</taxon>
    </lineage>
</organism>
<comment type="caution">
    <text evidence="2">The sequence shown here is derived from an EMBL/GenBank/DDBJ whole genome shotgun (WGS) entry which is preliminary data.</text>
</comment>
<evidence type="ECO:0000313" key="3">
    <source>
        <dbReference type="Proteomes" id="UP000540989"/>
    </source>
</evidence>
<dbReference type="Proteomes" id="UP000540989">
    <property type="component" value="Unassembled WGS sequence"/>
</dbReference>
<dbReference type="RefSeq" id="WP_184224224.1">
    <property type="nucleotide sequence ID" value="NZ_JACHIP010000039.1"/>
</dbReference>
<gene>
    <name evidence="2" type="ORF">HDF16_006101</name>
</gene>
<keyword evidence="3" id="KW-1185">Reference proteome</keyword>
<protein>
    <recommendedName>
        <fullName evidence="1">HTH cro/C1-type domain-containing protein</fullName>
    </recommendedName>
</protein>
<dbReference type="InterPro" id="IPR001387">
    <property type="entry name" value="Cro/C1-type_HTH"/>
</dbReference>
<reference evidence="2 3" key="1">
    <citation type="submission" date="2020-08" db="EMBL/GenBank/DDBJ databases">
        <title>Genomic Encyclopedia of Type Strains, Phase IV (KMG-V): Genome sequencing to study the core and pangenomes of soil and plant-associated prokaryotes.</title>
        <authorList>
            <person name="Whitman W."/>
        </authorList>
    </citation>
    <scope>NUCLEOTIDE SEQUENCE [LARGE SCALE GENOMIC DNA]</scope>
    <source>
        <strain evidence="2 3">M8UP14</strain>
    </source>
</reference>